<sequence length="178" mass="20484">MGEVDFILRSLPVSFLYLSCPISRLVLVFARQPSFDVVAQQYPGYGLWTVLCTPGLEETSLSTWTINLGRFTCGQPKINTFWQRLELAEEIEDLKATSRRYALTFVQALGRRAVDYRHTIDALIPNNDFLHETCDCFANEAARKDLNWSLKDAAVIREDREASLEERKGPTYWFACRH</sequence>
<dbReference type="AlphaFoldDB" id="A0A6A6ENC0"/>
<gene>
    <name evidence="1" type="ORF">K469DRAFT_800651</name>
</gene>
<organism evidence="1 2">
    <name type="scientific">Zopfia rhizophila CBS 207.26</name>
    <dbReference type="NCBI Taxonomy" id="1314779"/>
    <lineage>
        <taxon>Eukaryota</taxon>
        <taxon>Fungi</taxon>
        <taxon>Dikarya</taxon>
        <taxon>Ascomycota</taxon>
        <taxon>Pezizomycotina</taxon>
        <taxon>Dothideomycetes</taxon>
        <taxon>Dothideomycetes incertae sedis</taxon>
        <taxon>Zopfiaceae</taxon>
        <taxon>Zopfia</taxon>
    </lineage>
</organism>
<evidence type="ECO:0000313" key="2">
    <source>
        <dbReference type="Proteomes" id="UP000800200"/>
    </source>
</evidence>
<evidence type="ECO:0000313" key="1">
    <source>
        <dbReference type="EMBL" id="KAF2192563.1"/>
    </source>
</evidence>
<proteinExistence type="predicted"/>
<reference evidence="1" key="1">
    <citation type="journal article" date="2020" name="Stud. Mycol.">
        <title>101 Dothideomycetes genomes: a test case for predicting lifestyles and emergence of pathogens.</title>
        <authorList>
            <person name="Haridas S."/>
            <person name="Albert R."/>
            <person name="Binder M."/>
            <person name="Bloem J."/>
            <person name="Labutti K."/>
            <person name="Salamov A."/>
            <person name="Andreopoulos B."/>
            <person name="Baker S."/>
            <person name="Barry K."/>
            <person name="Bills G."/>
            <person name="Bluhm B."/>
            <person name="Cannon C."/>
            <person name="Castanera R."/>
            <person name="Culley D."/>
            <person name="Daum C."/>
            <person name="Ezra D."/>
            <person name="Gonzalez J."/>
            <person name="Henrissat B."/>
            <person name="Kuo A."/>
            <person name="Liang C."/>
            <person name="Lipzen A."/>
            <person name="Lutzoni F."/>
            <person name="Magnuson J."/>
            <person name="Mondo S."/>
            <person name="Nolan M."/>
            <person name="Ohm R."/>
            <person name="Pangilinan J."/>
            <person name="Park H.-J."/>
            <person name="Ramirez L."/>
            <person name="Alfaro M."/>
            <person name="Sun H."/>
            <person name="Tritt A."/>
            <person name="Yoshinaga Y."/>
            <person name="Zwiers L.-H."/>
            <person name="Turgeon B."/>
            <person name="Goodwin S."/>
            <person name="Spatafora J."/>
            <person name="Crous P."/>
            <person name="Grigoriev I."/>
        </authorList>
    </citation>
    <scope>NUCLEOTIDE SEQUENCE</scope>
    <source>
        <strain evidence="1">CBS 207.26</strain>
    </source>
</reference>
<name>A0A6A6ENC0_9PEZI</name>
<keyword evidence="2" id="KW-1185">Reference proteome</keyword>
<dbReference type="EMBL" id="ML994615">
    <property type="protein sequence ID" value="KAF2192563.1"/>
    <property type="molecule type" value="Genomic_DNA"/>
</dbReference>
<dbReference type="Proteomes" id="UP000800200">
    <property type="component" value="Unassembled WGS sequence"/>
</dbReference>
<protein>
    <submittedName>
        <fullName evidence="1">Uncharacterized protein</fullName>
    </submittedName>
</protein>
<accession>A0A6A6ENC0</accession>